<dbReference type="InParanoid" id="A0A1S4E0Q7"/>
<dbReference type="RefSeq" id="XP_016901811.1">
    <property type="nucleotide sequence ID" value="XM_017046322.1"/>
</dbReference>
<dbReference type="KEGG" id="cmo:107991417"/>
<dbReference type="AlphaFoldDB" id="A0A1S4E0Q7"/>
<dbReference type="SMR" id="A0A1S4E0Q7"/>
<reference evidence="2" key="1">
    <citation type="submission" date="2025-08" db="UniProtKB">
        <authorList>
            <consortium name="RefSeq"/>
        </authorList>
    </citation>
    <scope>IDENTIFICATION</scope>
    <source>
        <tissue evidence="2">Stem</tissue>
    </source>
</reference>
<dbReference type="PANTHER" id="PTHR48475:SF1">
    <property type="entry name" value="RNASE H TYPE-1 DOMAIN-CONTAINING PROTEIN"/>
    <property type="match status" value="1"/>
</dbReference>
<name>A0A1S4E0Q7_CUCME</name>
<evidence type="ECO:0000313" key="1">
    <source>
        <dbReference type="Proteomes" id="UP001652600"/>
    </source>
</evidence>
<gene>
    <name evidence="2" type="primary">LOC107991417</name>
</gene>
<accession>A0A1S4E0Q7</accession>
<dbReference type="PANTHER" id="PTHR48475">
    <property type="entry name" value="RIBONUCLEASE H"/>
    <property type="match status" value="1"/>
</dbReference>
<proteinExistence type="predicted"/>
<sequence>MDAKLIPYNDYICKITQTFDLITFEHVPLKRNQVADALATLFAMFNVAYSEEVQPIRMEKYETPSYCISIEREPDGKPWYHDIKHYLAYREYPLGALENSKSTIRKLALKFFLSGAVLYKRNYDMTLL</sequence>
<keyword evidence="1" id="KW-1185">Reference proteome</keyword>
<dbReference type="GeneID" id="107991417"/>
<evidence type="ECO:0000313" key="2">
    <source>
        <dbReference type="RefSeq" id="XP_016901811.1"/>
    </source>
</evidence>
<organism evidence="1 2">
    <name type="scientific">Cucumis melo</name>
    <name type="common">Muskmelon</name>
    <dbReference type="NCBI Taxonomy" id="3656"/>
    <lineage>
        <taxon>Eukaryota</taxon>
        <taxon>Viridiplantae</taxon>
        <taxon>Streptophyta</taxon>
        <taxon>Embryophyta</taxon>
        <taxon>Tracheophyta</taxon>
        <taxon>Spermatophyta</taxon>
        <taxon>Magnoliopsida</taxon>
        <taxon>eudicotyledons</taxon>
        <taxon>Gunneridae</taxon>
        <taxon>Pentapetalae</taxon>
        <taxon>rosids</taxon>
        <taxon>fabids</taxon>
        <taxon>Cucurbitales</taxon>
        <taxon>Cucurbitaceae</taxon>
        <taxon>Benincaseae</taxon>
        <taxon>Cucumis</taxon>
    </lineage>
</organism>
<protein>
    <submittedName>
        <fullName evidence="2">Uncharacterized protein LOC107991417</fullName>
    </submittedName>
</protein>
<dbReference type="OrthoDB" id="1690717at2759"/>
<dbReference type="Proteomes" id="UP001652600">
    <property type="component" value="Chromosome 8"/>
</dbReference>